<evidence type="ECO:0000313" key="3">
    <source>
        <dbReference type="Proteomes" id="UP000059680"/>
    </source>
</evidence>
<keyword evidence="1" id="KW-0472">Membrane</keyword>
<feature type="transmembrane region" description="Helical" evidence="1">
    <location>
        <begin position="39"/>
        <end position="57"/>
    </location>
</feature>
<protein>
    <submittedName>
        <fullName evidence="2">Os10g0117900 protein</fullName>
    </submittedName>
</protein>
<keyword evidence="1" id="KW-1133">Transmembrane helix</keyword>
<proteinExistence type="predicted"/>
<dbReference type="PaxDb" id="39947-A0A0P0XS74"/>
<dbReference type="InParanoid" id="A0A0P0XS74"/>
<evidence type="ECO:0000256" key="1">
    <source>
        <dbReference type="SAM" id="Phobius"/>
    </source>
</evidence>
<gene>
    <name evidence="2" type="ordered locus">Os10g0117900</name>
    <name evidence="2" type="ORF">OSNPB_100117900</name>
</gene>
<reference evidence="2 3" key="3">
    <citation type="journal article" date="2013" name="Rice">
        <title>Improvement of the Oryza sativa Nipponbare reference genome using next generation sequence and optical map data.</title>
        <authorList>
            <person name="Kawahara Y."/>
            <person name="de la Bastide M."/>
            <person name="Hamilton J.P."/>
            <person name="Kanamori H."/>
            <person name="McCombie W.R."/>
            <person name="Ouyang S."/>
            <person name="Schwartz D.C."/>
            <person name="Tanaka T."/>
            <person name="Wu J."/>
            <person name="Zhou S."/>
            <person name="Childs K.L."/>
            <person name="Davidson R.M."/>
            <person name="Lin H."/>
            <person name="Quesada-Ocampo L."/>
            <person name="Vaillancourt B."/>
            <person name="Sakai H."/>
            <person name="Lee S.S."/>
            <person name="Kim J."/>
            <person name="Numa H."/>
            <person name="Itoh T."/>
            <person name="Buell C.R."/>
            <person name="Matsumoto T."/>
        </authorList>
    </citation>
    <scope>NUCLEOTIDE SEQUENCE [LARGE SCALE GENOMIC DNA]</scope>
    <source>
        <strain evidence="3">cv. Nipponbare</strain>
    </source>
</reference>
<dbReference type="Proteomes" id="UP000059680">
    <property type="component" value="Chromosome 10"/>
</dbReference>
<accession>A0A0P0XS74</accession>
<dbReference type="AlphaFoldDB" id="A0A0P0XS74"/>
<feature type="transmembrane region" description="Helical" evidence="1">
    <location>
        <begin position="77"/>
        <end position="100"/>
    </location>
</feature>
<name>A0A0P0XS74_ORYSJ</name>
<sequence length="143" mass="15225">MSHTSPSCTHSTYVDAGCGGQGRRRGFPRRRASGGRRRALVTVTGGITVTDLLVAMTEEVAVAPLPPAEAPAISHTAAALSGKAVFVGAVVVGCHIAHAVERRRYWRRHRDSDGVYAAARSLAAGDVAAWLRAWEADRINPRD</sequence>
<organism evidence="2 3">
    <name type="scientific">Oryza sativa subsp. japonica</name>
    <name type="common">Rice</name>
    <dbReference type="NCBI Taxonomy" id="39947"/>
    <lineage>
        <taxon>Eukaryota</taxon>
        <taxon>Viridiplantae</taxon>
        <taxon>Streptophyta</taxon>
        <taxon>Embryophyta</taxon>
        <taxon>Tracheophyta</taxon>
        <taxon>Spermatophyta</taxon>
        <taxon>Magnoliopsida</taxon>
        <taxon>Liliopsida</taxon>
        <taxon>Poales</taxon>
        <taxon>Poaceae</taxon>
        <taxon>BOP clade</taxon>
        <taxon>Oryzoideae</taxon>
        <taxon>Oryzeae</taxon>
        <taxon>Oryzinae</taxon>
        <taxon>Oryza</taxon>
        <taxon>Oryza sativa</taxon>
    </lineage>
</organism>
<evidence type="ECO:0000313" key="2">
    <source>
        <dbReference type="EMBL" id="BAT09678.1"/>
    </source>
</evidence>
<dbReference type="EMBL" id="AP014966">
    <property type="protein sequence ID" value="BAT09678.1"/>
    <property type="molecule type" value="Genomic_DNA"/>
</dbReference>
<keyword evidence="3" id="KW-1185">Reference proteome</keyword>
<reference evidence="3" key="1">
    <citation type="journal article" date="2005" name="Nature">
        <title>The map-based sequence of the rice genome.</title>
        <authorList>
            <consortium name="International rice genome sequencing project (IRGSP)"/>
            <person name="Matsumoto T."/>
            <person name="Wu J."/>
            <person name="Kanamori H."/>
            <person name="Katayose Y."/>
            <person name="Fujisawa M."/>
            <person name="Namiki N."/>
            <person name="Mizuno H."/>
            <person name="Yamamoto K."/>
            <person name="Antonio B.A."/>
            <person name="Baba T."/>
            <person name="Sakata K."/>
            <person name="Nagamura Y."/>
            <person name="Aoki H."/>
            <person name="Arikawa K."/>
            <person name="Arita K."/>
            <person name="Bito T."/>
            <person name="Chiden Y."/>
            <person name="Fujitsuka N."/>
            <person name="Fukunaka R."/>
            <person name="Hamada M."/>
            <person name="Harada C."/>
            <person name="Hayashi A."/>
            <person name="Hijishita S."/>
            <person name="Honda M."/>
            <person name="Hosokawa S."/>
            <person name="Ichikawa Y."/>
            <person name="Idonuma A."/>
            <person name="Iijima M."/>
            <person name="Ikeda M."/>
            <person name="Ikeno M."/>
            <person name="Ito K."/>
            <person name="Ito S."/>
            <person name="Ito T."/>
            <person name="Ito Y."/>
            <person name="Ito Y."/>
            <person name="Iwabuchi A."/>
            <person name="Kamiya K."/>
            <person name="Karasawa W."/>
            <person name="Kurita K."/>
            <person name="Katagiri S."/>
            <person name="Kikuta A."/>
            <person name="Kobayashi H."/>
            <person name="Kobayashi N."/>
            <person name="Machita K."/>
            <person name="Maehara T."/>
            <person name="Masukawa M."/>
            <person name="Mizubayashi T."/>
            <person name="Mukai Y."/>
            <person name="Nagasaki H."/>
            <person name="Nagata Y."/>
            <person name="Naito S."/>
            <person name="Nakashima M."/>
            <person name="Nakama Y."/>
            <person name="Nakamichi Y."/>
            <person name="Nakamura M."/>
            <person name="Meguro A."/>
            <person name="Negishi M."/>
            <person name="Ohta I."/>
            <person name="Ohta T."/>
            <person name="Okamoto M."/>
            <person name="Ono N."/>
            <person name="Saji S."/>
            <person name="Sakaguchi M."/>
            <person name="Sakai K."/>
            <person name="Shibata M."/>
            <person name="Shimokawa T."/>
            <person name="Song J."/>
            <person name="Takazaki Y."/>
            <person name="Terasawa K."/>
            <person name="Tsugane M."/>
            <person name="Tsuji K."/>
            <person name="Ueda S."/>
            <person name="Waki K."/>
            <person name="Yamagata H."/>
            <person name="Yamamoto M."/>
            <person name="Yamamoto S."/>
            <person name="Yamane H."/>
            <person name="Yoshiki S."/>
            <person name="Yoshihara R."/>
            <person name="Yukawa K."/>
            <person name="Zhong H."/>
            <person name="Yano M."/>
            <person name="Yuan Q."/>
            <person name="Ouyang S."/>
            <person name="Liu J."/>
            <person name="Jones K.M."/>
            <person name="Gansberger K."/>
            <person name="Moffat K."/>
            <person name="Hill J."/>
            <person name="Bera J."/>
            <person name="Fadrosh D."/>
            <person name="Jin S."/>
            <person name="Johri S."/>
            <person name="Kim M."/>
            <person name="Overton L."/>
            <person name="Reardon M."/>
            <person name="Tsitrin T."/>
            <person name="Vuong H."/>
            <person name="Weaver B."/>
            <person name="Ciecko A."/>
            <person name="Tallon L."/>
            <person name="Jackson J."/>
            <person name="Pai G."/>
            <person name="Aken S.V."/>
            <person name="Utterback T."/>
            <person name="Reidmuller S."/>
            <person name="Feldblyum T."/>
            <person name="Hsiao J."/>
            <person name="Zismann V."/>
            <person name="Iobst S."/>
            <person name="de Vazeille A.R."/>
            <person name="Buell C.R."/>
            <person name="Ying K."/>
            <person name="Li Y."/>
            <person name="Lu T."/>
            <person name="Huang Y."/>
            <person name="Zhao Q."/>
            <person name="Feng Q."/>
            <person name="Zhang L."/>
            <person name="Zhu J."/>
            <person name="Weng Q."/>
            <person name="Mu J."/>
            <person name="Lu Y."/>
            <person name="Fan D."/>
            <person name="Liu Y."/>
            <person name="Guan J."/>
            <person name="Zhang Y."/>
            <person name="Yu S."/>
            <person name="Liu X."/>
            <person name="Zhang Y."/>
            <person name="Hong G."/>
            <person name="Han B."/>
            <person name="Choisne N."/>
            <person name="Demange N."/>
            <person name="Orjeda G."/>
            <person name="Samain S."/>
            <person name="Cattolico L."/>
            <person name="Pelletier E."/>
            <person name="Couloux A."/>
            <person name="Segurens B."/>
            <person name="Wincker P."/>
            <person name="D'Hont A."/>
            <person name="Scarpelli C."/>
            <person name="Weissenbach J."/>
            <person name="Salanoubat M."/>
            <person name="Quetier F."/>
            <person name="Yu Y."/>
            <person name="Kim H.R."/>
            <person name="Rambo T."/>
            <person name="Currie J."/>
            <person name="Collura K."/>
            <person name="Luo M."/>
            <person name="Yang T."/>
            <person name="Ammiraju J.S.S."/>
            <person name="Engler F."/>
            <person name="Soderlund C."/>
            <person name="Wing R.A."/>
            <person name="Palmer L.E."/>
            <person name="de la Bastide M."/>
            <person name="Spiegel L."/>
            <person name="Nascimento L."/>
            <person name="Zutavern T."/>
            <person name="O'Shaughnessy A."/>
            <person name="Dike S."/>
            <person name="Dedhia N."/>
            <person name="Preston R."/>
            <person name="Balija V."/>
            <person name="McCombie W.R."/>
            <person name="Chow T."/>
            <person name="Chen H."/>
            <person name="Chung M."/>
            <person name="Chen C."/>
            <person name="Shaw J."/>
            <person name="Wu H."/>
            <person name="Hsiao K."/>
            <person name="Chao Y."/>
            <person name="Chu M."/>
            <person name="Cheng C."/>
            <person name="Hour A."/>
            <person name="Lee P."/>
            <person name="Lin S."/>
            <person name="Lin Y."/>
            <person name="Liou J."/>
            <person name="Liu S."/>
            <person name="Hsing Y."/>
            <person name="Raghuvanshi S."/>
            <person name="Mohanty A."/>
            <person name="Bharti A.K."/>
            <person name="Gaur A."/>
            <person name="Gupta V."/>
            <person name="Kumar D."/>
            <person name="Ravi V."/>
            <person name="Vij S."/>
            <person name="Kapur A."/>
            <person name="Khurana P."/>
            <person name="Khurana P."/>
            <person name="Khurana J.P."/>
            <person name="Tyagi A.K."/>
            <person name="Gaikwad K."/>
            <person name="Singh A."/>
            <person name="Dalal V."/>
            <person name="Srivastava S."/>
            <person name="Dixit A."/>
            <person name="Pal A.K."/>
            <person name="Ghazi I.A."/>
            <person name="Yadav M."/>
            <person name="Pandit A."/>
            <person name="Bhargava A."/>
            <person name="Sureshbabu K."/>
            <person name="Batra K."/>
            <person name="Sharma T.R."/>
            <person name="Mohapatra T."/>
            <person name="Singh N.K."/>
            <person name="Messing J."/>
            <person name="Nelson A.B."/>
            <person name="Fuks G."/>
            <person name="Kavchok S."/>
            <person name="Keizer G."/>
            <person name="Linton E."/>
            <person name="Llaca V."/>
            <person name="Song R."/>
            <person name="Tanyolac B."/>
            <person name="Young S."/>
            <person name="Ho-Il K."/>
            <person name="Hahn J.H."/>
            <person name="Sangsakoo G."/>
            <person name="Vanavichit A."/>
            <person name="de Mattos Luiz.A.T."/>
            <person name="Zimmer P.D."/>
            <person name="Malone G."/>
            <person name="Dellagostin O."/>
            <person name="de Oliveira A.C."/>
            <person name="Bevan M."/>
            <person name="Bancroft I."/>
            <person name="Minx P."/>
            <person name="Cordum H."/>
            <person name="Wilson R."/>
            <person name="Cheng Z."/>
            <person name="Jin W."/>
            <person name="Jiang J."/>
            <person name="Leong S.A."/>
            <person name="Iwama H."/>
            <person name="Gojobori T."/>
            <person name="Itoh T."/>
            <person name="Niimura Y."/>
            <person name="Fujii Y."/>
            <person name="Habara T."/>
            <person name="Sakai H."/>
            <person name="Sato Y."/>
            <person name="Wilson G."/>
            <person name="Kumar K."/>
            <person name="McCouch S."/>
            <person name="Juretic N."/>
            <person name="Hoen D."/>
            <person name="Wright S."/>
            <person name="Bruskiewich R."/>
            <person name="Bureau T."/>
            <person name="Miyao A."/>
            <person name="Hirochika H."/>
            <person name="Nishikawa T."/>
            <person name="Kadowaki K."/>
            <person name="Sugiura M."/>
            <person name="Burr B."/>
            <person name="Sasaki T."/>
        </authorList>
    </citation>
    <scope>NUCLEOTIDE SEQUENCE [LARGE SCALE GENOMIC DNA]</scope>
    <source>
        <strain evidence="3">cv. Nipponbare</strain>
    </source>
</reference>
<reference evidence="2 3" key="2">
    <citation type="journal article" date="2013" name="Plant Cell Physiol.">
        <title>Rice Annotation Project Database (RAP-DB): an integrative and interactive database for rice genomics.</title>
        <authorList>
            <person name="Sakai H."/>
            <person name="Lee S.S."/>
            <person name="Tanaka T."/>
            <person name="Numa H."/>
            <person name="Kim J."/>
            <person name="Kawahara Y."/>
            <person name="Wakimoto H."/>
            <person name="Yang C.C."/>
            <person name="Iwamoto M."/>
            <person name="Abe T."/>
            <person name="Yamada Y."/>
            <person name="Muto A."/>
            <person name="Inokuchi H."/>
            <person name="Ikemura T."/>
            <person name="Matsumoto T."/>
            <person name="Sasaki T."/>
            <person name="Itoh T."/>
        </authorList>
    </citation>
    <scope>NUCLEOTIDE SEQUENCE [LARGE SCALE GENOMIC DNA]</scope>
    <source>
        <strain evidence="3">cv. Nipponbare</strain>
    </source>
</reference>
<keyword evidence="1" id="KW-0812">Transmembrane</keyword>